<dbReference type="AlphaFoldDB" id="A0A2J8BCX9"/>
<dbReference type="PANTHER" id="PTHR13748:SF62">
    <property type="entry name" value="COBW DOMAIN-CONTAINING PROTEIN"/>
    <property type="match status" value="1"/>
</dbReference>
<dbReference type="Gene3D" id="3.40.50.300">
    <property type="entry name" value="P-loop containing nucleotide triphosphate hydrolases"/>
    <property type="match status" value="1"/>
</dbReference>
<evidence type="ECO:0000313" key="3">
    <source>
        <dbReference type="Proteomes" id="UP000242958"/>
    </source>
</evidence>
<gene>
    <name evidence="2" type="ORF">CAL30_00690</name>
</gene>
<comment type="caution">
    <text evidence="2">The sequence shown here is derived from an EMBL/GenBank/DDBJ whole genome shotgun (WGS) entry which is preliminary data.</text>
</comment>
<protein>
    <submittedName>
        <fullName evidence="2">Cobalamin biosynthesis protein CobW</fullName>
    </submittedName>
</protein>
<accession>A0A2J8BCX9</accession>
<evidence type="ECO:0000313" key="2">
    <source>
        <dbReference type="EMBL" id="PNH22601.1"/>
    </source>
</evidence>
<reference evidence="2 3" key="1">
    <citation type="submission" date="2017-05" db="EMBL/GenBank/DDBJ databases">
        <authorList>
            <person name="Song R."/>
            <person name="Chenine A.L."/>
            <person name="Ruprecht R.M."/>
        </authorList>
    </citation>
    <scope>NUCLEOTIDE SEQUENCE [LARGE SCALE GENOMIC DNA]</scope>
    <source>
        <strain evidence="2 3">KA00229</strain>
    </source>
</reference>
<feature type="domain" description="CobW/HypB/UreG nucleotide-binding" evidence="1">
    <location>
        <begin position="44"/>
        <end position="217"/>
    </location>
</feature>
<dbReference type="EMBL" id="NFMF01000001">
    <property type="protein sequence ID" value="PNH22601.1"/>
    <property type="molecule type" value="Genomic_DNA"/>
</dbReference>
<dbReference type="SUPFAM" id="SSF52540">
    <property type="entry name" value="P-loop containing nucleoside triphosphate hydrolases"/>
    <property type="match status" value="1"/>
</dbReference>
<dbReference type="InterPro" id="IPR003495">
    <property type="entry name" value="CobW/HypB/UreG_nucleotide-bd"/>
</dbReference>
<name>A0A2J8BCX9_9FIRM</name>
<dbReference type="InterPro" id="IPR051316">
    <property type="entry name" value="Zinc-reg_GTPase_activator"/>
</dbReference>
<dbReference type="Proteomes" id="UP000242958">
    <property type="component" value="Unassembled WGS sequence"/>
</dbReference>
<dbReference type="PANTHER" id="PTHR13748">
    <property type="entry name" value="COBW-RELATED"/>
    <property type="match status" value="1"/>
</dbReference>
<proteinExistence type="predicted"/>
<dbReference type="GO" id="GO:0005737">
    <property type="term" value="C:cytoplasm"/>
    <property type="evidence" value="ECO:0007669"/>
    <property type="project" value="TreeGrafter"/>
</dbReference>
<dbReference type="Pfam" id="PF02492">
    <property type="entry name" value="cobW"/>
    <property type="match status" value="1"/>
</dbReference>
<organism evidence="2 3">
    <name type="scientific">Megasphaera hutchinsoni</name>
    <dbReference type="NCBI Taxonomy" id="1588748"/>
    <lineage>
        <taxon>Bacteria</taxon>
        <taxon>Bacillati</taxon>
        <taxon>Bacillota</taxon>
        <taxon>Negativicutes</taxon>
        <taxon>Veillonellales</taxon>
        <taxon>Veillonellaceae</taxon>
        <taxon>Megasphaera</taxon>
    </lineage>
</organism>
<evidence type="ECO:0000259" key="1">
    <source>
        <dbReference type="Pfam" id="PF02492"/>
    </source>
</evidence>
<dbReference type="InterPro" id="IPR027417">
    <property type="entry name" value="P-loop_NTPase"/>
</dbReference>
<sequence>MYSVFCQLVFYYFSGEYALQLVKFVCYNEAAYKEKLVILLMNIPIYIISGFLGAGKTTCIQHLIAQLDKKERVMIVENDFGEVSFDATVLKKQGVHVRELTSGCICCSLSGDFKTSLKEVLATQDVDIIFIEPSGVGKASEIRMACQSKELSDLVTVKGCITIIDIQTCALYARNFGEFYEDQLHSGDIIICSHVEQNREALGEALAVIKKYNSSAYIYQEPWDEIPWQTVLHLGQAASVEVPITLETAPCHECDHIHDEHISFSSYTWHARQARTAEEWRLYIEGHMQQMPEVCVRMKGILPTPDGHIEIQYNGTNIVIKPIDIKENFLTCIGKKLSEKQWKEVWQEG</sequence>